<reference evidence="2 3" key="1">
    <citation type="submission" date="2013-11" db="EMBL/GenBank/DDBJ databases">
        <title>Draft genome of the bovine lungworm Dictyocaulus viviparus.</title>
        <authorList>
            <person name="Mitreva M."/>
        </authorList>
    </citation>
    <scope>NUCLEOTIDE SEQUENCE [LARGE SCALE GENOMIC DNA]</scope>
    <source>
        <strain evidence="2 3">HannoverDv2000</strain>
    </source>
</reference>
<keyword evidence="1" id="KW-0472">Membrane</keyword>
<dbReference type="OrthoDB" id="5820519at2759"/>
<evidence type="ECO:0000256" key="1">
    <source>
        <dbReference type="SAM" id="Phobius"/>
    </source>
</evidence>
<keyword evidence="1" id="KW-1133">Transmembrane helix</keyword>
<dbReference type="EMBL" id="KN716242">
    <property type="protein sequence ID" value="KJH49217.1"/>
    <property type="molecule type" value="Genomic_DNA"/>
</dbReference>
<evidence type="ECO:0000313" key="2">
    <source>
        <dbReference type="EMBL" id="KJH49217.1"/>
    </source>
</evidence>
<proteinExistence type="predicted"/>
<evidence type="ECO:0008006" key="4">
    <source>
        <dbReference type="Google" id="ProtNLM"/>
    </source>
</evidence>
<name>A0A0D8XZD5_DICVI</name>
<protein>
    <recommendedName>
        <fullName evidence="4">G-protein coupled receptors family 1 profile domain-containing protein</fullName>
    </recommendedName>
</protein>
<organism evidence="2 3">
    <name type="scientific">Dictyocaulus viviparus</name>
    <name type="common">Bovine lungworm</name>
    <dbReference type="NCBI Taxonomy" id="29172"/>
    <lineage>
        <taxon>Eukaryota</taxon>
        <taxon>Metazoa</taxon>
        <taxon>Ecdysozoa</taxon>
        <taxon>Nematoda</taxon>
        <taxon>Chromadorea</taxon>
        <taxon>Rhabditida</taxon>
        <taxon>Rhabditina</taxon>
        <taxon>Rhabditomorpha</taxon>
        <taxon>Strongyloidea</taxon>
        <taxon>Metastrongylidae</taxon>
        <taxon>Dictyocaulus</taxon>
    </lineage>
</organism>
<evidence type="ECO:0000313" key="3">
    <source>
        <dbReference type="Proteomes" id="UP000053766"/>
    </source>
</evidence>
<keyword evidence="3" id="KW-1185">Reference proteome</keyword>
<sequence length="69" mass="7523">MRKRPGKHATVAVICLIWILAVLCGIPAFLTSKLELNYFFDGETLFADTLCLADNYPDGSSQTSTLASL</sequence>
<dbReference type="AlphaFoldDB" id="A0A0D8XZD5"/>
<reference evidence="3" key="2">
    <citation type="journal article" date="2016" name="Sci. Rep.">
        <title>Dictyocaulus viviparus genome, variome and transcriptome elucidate lungworm biology and support future intervention.</title>
        <authorList>
            <person name="McNulty S.N."/>
            <person name="Strube C."/>
            <person name="Rosa B.A."/>
            <person name="Martin J.C."/>
            <person name="Tyagi R."/>
            <person name="Choi Y.J."/>
            <person name="Wang Q."/>
            <person name="Hallsworth Pepin K."/>
            <person name="Zhang X."/>
            <person name="Ozersky P."/>
            <person name="Wilson R.K."/>
            <person name="Sternberg P.W."/>
            <person name="Gasser R.B."/>
            <person name="Mitreva M."/>
        </authorList>
    </citation>
    <scope>NUCLEOTIDE SEQUENCE [LARGE SCALE GENOMIC DNA]</scope>
    <source>
        <strain evidence="3">HannoverDv2000</strain>
    </source>
</reference>
<accession>A0A0D8XZD5</accession>
<dbReference type="STRING" id="29172.A0A0D8XZD5"/>
<keyword evidence="1" id="KW-0812">Transmembrane</keyword>
<dbReference type="Proteomes" id="UP000053766">
    <property type="component" value="Unassembled WGS sequence"/>
</dbReference>
<gene>
    <name evidence="2" type="ORF">DICVIV_04657</name>
</gene>
<feature type="transmembrane region" description="Helical" evidence="1">
    <location>
        <begin position="9"/>
        <end position="30"/>
    </location>
</feature>